<evidence type="ECO:0000313" key="2">
    <source>
        <dbReference type="Proteomes" id="UP000059680"/>
    </source>
</evidence>
<protein>
    <submittedName>
        <fullName evidence="1">Os04g0183400 protein</fullName>
    </submittedName>
</protein>
<reference evidence="2" key="1">
    <citation type="journal article" date="2005" name="Nature">
        <title>The map-based sequence of the rice genome.</title>
        <authorList>
            <consortium name="International rice genome sequencing project (IRGSP)"/>
            <person name="Matsumoto T."/>
            <person name="Wu J."/>
            <person name="Kanamori H."/>
            <person name="Katayose Y."/>
            <person name="Fujisawa M."/>
            <person name="Namiki N."/>
            <person name="Mizuno H."/>
            <person name="Yamamoto K."/>
            <person name="Antonio B.A."/>
            <person name="Baba T."/>
            <person name="Sakata K."/>
            <person name="Nagamura Y."/>
            <person name="Aoki H."/>
            <person name="Arikawa K."/>
            <person name="Arita K."/>
            <person name="Bito T."/>
            <person name="Chiden Y."/>
            <person name="Fujitsuka N."/>
            <person name="Fukunaka R."/>
            <person name="Hamada M."/>
            <person name="Harada C."/>
            <person name="Hayashi A."/>
            <person name="Hijishita S."/>
            <person name="Honda M."/>
            <person name="Hosokawa S."/>
            <person name="Ichikawa Y."/>
            <person name="Idonuma A."/>
            <person name="Iijima M."/>
            <person name="Ikeda M."/>
            <person name="Ikeno M."/>
            <person name="Ito K."/>
            <person name="Ito S."/>
            <person name="Ito T."/>
            <person name="Ito Y."/>
            <person name="Ito Y."/>
            <person name="Iwabuchi A."/>
            <person name="Kamiya K."/>
            <person name="Karasawa W."/>
            <person name="Kurita K."/>
            <person name="Katagiri S."/>
            <person name="Kikuta A."/>
            <person name="Kobayashi H."/>
            <person name="Kobayashi N."/>
            <person name="Machita K."/>
            <person name="Maehara T."/>
            <person name="Masukawa M."/>
            <person name="Mizubayashi T."/>
            <person name="Mukai Y."/>
            <person name="Nagasaki H."/>
            <person name="Nagata Y."/>
            <person name="Naito S."/>
            <person name="Nakashima M."/>
            <person name="Nakama Y."/>
            <person name="Nakamichi Y."/>
            <person name="Nakamura M."/>
            <person name="Meguro A."/>
            <person name="Negishi M."/>
            <person name="Ohta I."/>
            <person name="Ohta T."/>
            <person name="Okamoto M."/>
            <person name="Ono N."/>
            <person name="Saji S."/>
            <person name="Sakaguchi M."/>
            <person name="Sakai K."/>
            <person name="Shibata M."/>
            <person name="Shimokawa T."/>
            <person name="Song J."/>
            <person name="Takazaki Y."/>
            <person name="Terasawa K."/>
            <person name="Tsugane M."/>
            <person name="Tsuji K."/>
            <person name="Ueda S."/>
            <person name="Waki K."/>
            <person name="Yamagata H."/>
            <person name="Yamamoto M."/>
            <person name="Yamamoto S."/>
            <person name="Yamane H."/>
            <person name="Yoshiki S."/>
            <person name="Yoshihara R."/>
            <person name="Yukawa K."/>
            <person name="Zhong H."/>
            <person name="Yano M."/>
            <person name="Yuan Q."/>
            <person name="Ouyang S."/>
            <person name="Liu J."/>
            <person name="Jones K.M."/>
            <person name="Gansberger K."/>
            <person name="Moffat K."/>
            <person name="Hill J."/>
            <person name="Bera J."/>
            <person name="Fadrosh D."/>
            <person name="Jin S."/>
            <person name="Johri S."/>
            <person name="Kim M."/>
            <person name="Overton L."/>
            <person name="Reardon M."/>
            <person name="Tsitrin T."/>
            <person name="Vuong H."/>
            <person name="Weaver B."/>
            <person name="Ciecko A."/>
            <person name="Tallon L."/>
            <person name="Jackson J."/>
            <person name="Pai G."/>
            <person name="Aken S.V."/>
            <person name="Utterback T."/>
            <person name="Reidmuller S."/>
            <person name="Feldblyum T."/>
            <person name="Hsiao J."/>
            <person name="Zismann V."/>
            <person name="Iobst S."/>
            <person name="de Vazeille A.R."/>
            <person name="Buell C.R."/>
            <person name="Ying K."/>
            <person name="Li Y."/>
            <person name="Lu T."/>
            <person name="Huang Y."/>
            <person name="Zhao Q."/>
            <person name="Feng Q."/>
            <person name="Zhang L."/>
            <person name="Zhu J."/>
            <person name="Weng Q."/>
            <person name="Mu J."/>
            <person name="Lu Y."/>
            <person name="Fan D."/>
            <person name="Liu Y."/>
            <person name="Guan J."/>
            <person name="Zhang Y."/>
            <person name="Yu S."/>
            <person name="Liu X."/>
            <person name="Zhang Y."/>
            <person name="Hong G."/>
            <person name="Han B."/>
            <person name="Choisne N."/>
            <person name="Demange N."/>
            <person name="Orjeda G."/>
            <person name="Samain S."/>
            <person name="Cattolico L."/>
            <person name="Pelletier E."/>
            <person name="Couloux A."/>
            <person name="Segurens B."/>
            <person name="Wincker P."/>
            <person name="D'Hont A."/>
            <person name="Scarpelli C."/>
            <person name="Weissenbach J."/>
            <person name="Salanoubat M."/>
            <person name="Quetier F."/>
            <person name="Yu Y."/>
            <person name="Kim H.R."/>
            <person name="Rambo T."/>
            <person name="Currie J."/>
            <person name="Collura K."/>
            <person name="Luo M."/>
            <person name="Yang T."/>
            <person name="Ammiraju J.S.S."/>
            <person name="Engler F."/>
            <person name="Soderlund C."/>
            <person name="Wing R.A."/>
            <person name="Palmer L.E."/>
            <person name="de la Bastide M."/>
            <person name="Spiegel L."/>
            <person name="Nascimento L."/>
            <person name="Zutavern T."/>
            <person name="O'Shaughnessy A."/>
            <person name="Dike S."/>
            <person name="Dedhia N."/>
            <person name="Preston R."/>
            <person name="Balija V."/>
            <person name="McCombie W.R."/>
            <person name="Chow T."/>
            <person name="Chen H."/>
            <person name="Chung M."/>
            <person name="Chen C."/>
            <person name="Shaw J."/>
            <person name="Wu H."/>
            <person name="Hsiao K."/>
            <person name="Chao Y."/>
            <person name="Chu M."/>
            <person name="Cheng C."/>
            <person name="Hour A."/>
            <person name="Lee P."/>
            <person name="Lin S."/>
            <person name="Lin Y."/>
            <person name="Liou J."/>
            <person name="Liu S."/>
            <person name="Hsing Y."/>
            <person name="Raghuvanshi S."/>
            <person name="Mohanty A."/>
            <person name="Bharti A.K."/>
            <person name="Gaur A."/>
            <person name="Gupta V."/>
            <person name="Kumar D."/>
            <person name="Ravi V."/>
            <person name="Vij S."/>
            <person name="Kapur A."/>
            <person name="Khurana P."/>
            <person name="Khurana P."/>
            <person name="Khurana J.P."/>
            <person name="Tyagi A.K."/>
            <person name="Gaikwad K."/>
            <person name="Singh A."/>
            <person name="Dalal V."/>
            <person name="Srivastava S."/>
            <person name="Dixit A."/>
            <person name="Pal A.K."/>
            <person name="Ghazi I.A."/>
            <person name="Yadav M."/>
            <person name="Pandit A."/>
            <person name="Bhargava A."/>
            <person name="Sureshbabu K."/>
            <person name="Batra K."/>
            <person name="Sharma T.R."/>
            <person name="Mohapatra T."/>
            <person name="Singh N.K."/>
            <person name="Messing J."/>
            <person name="Nelson A.B."/>
            <person name="Fuks G."/>
            <person name="Kavchok S."/>
            <person name="Keizer G."/>
            <person name="Linton E."/>
            <person name="Llaca V."/>
            <person name="Song R."/>
            <person name="Tanyolac B."/>
            <person name="Young S."/>
            <person name="Ho-Il K."/>
            <person name="Hahn J.H."/>
            <person name="Sangsakoo G."/>
            <person name="Vanavichit A."/>
            <person name="de Mattos Luiz.A.T."/>
            <person name="Zimmer P.D."/>
            <person name="Malone G."/>
            <person name="Dellagostin O."/>
            <person name="de Oliveira A.C."/>
            <person name="Bevan M."/>
            <person name="Bancroft I."/>
            <person name="Minx P."/>
            <person name="Cordum H."/>
            <person name="Wilson R."/>
            <person name="Cheng Z."/>
            <person name="Jin W."/>
            <person name="Jiang J."/>
            <person name="Leong S.A."/>
            <person name="Iwama H."/>
            <person name="Gojobori T."/>
            <person name="Itoh T."/>
            <person name="Niimura Y."/>
            <person name="Fujii Y."/>
            <person name="Habara T."/>
            <person name="Sakai H."/>
            <person name="Sato Y."/>
            <person name="Wilson G."/>
            <person name="Kumar K."/>
            <person name="McCouch S."/>
            <person name="Juretic N."/>
            <person name="Hoen D."/>
            <person name="Wright S."/>
            <person name="Bruskiewich R."/>
            <person name="Bureau T."/>
            <person name="Miyao A."/>
            <person name="Hirochika H."/>
            <person name="Nishikawa T."/>
            <person name="Kadowaki K."/>
            <person name="Sugiura M."/>
            <person name="Burr B."/>
            <person name="Sasaki T."/>
        </authorList>
    </citation>
    <scope>NUCLEOTIDE SEQUENCE [LARGE SCALE GENOMIC DNA]</scope>
    <source>
        <strain evidence="2">cv. Nipponbare</strain>
    </source>
</reference>
<keyword evidence="2" id="KW-1185">Reference proteome</keyword>
<proteinExistence type="predicted"/>
<dbReference type="Proteomes" id="UP000059680">
    <property type="component" value="Chromosome 4"/>
</dbReference>
<gene>
    <name evidence="1" type="ordered locus">Os04g0183400</name>
    <name evidence="1" type="ORF">OSNPB_040183400</name>
</gene>
<reference evidence="1 2" key="3">
    <citation type="journal article" date="2013" name="Rice">
        <title>Improvement of the Oryza sativa Nipponbare reference genome using next generation sequence and optical map data.</title>
        <authorList>
            <person name="Kawahara Y."/>
            <person name="de la Bastide M."/>
            <person name="Hamilton J.P."/>
            <person name="Kanamori H."/>
            <person name="McCombie W.R."/>
            <person name="Ouyang S."/>
            <person name="Schwartz D.C."/>
            <person name="Tanaka T."/>
            <person name="Wu J."/>
            <person name="Zhou S."/>
            <person name="Childs K.L."/>
            <person name="Davidson R.M."/>
            <person name="Lin H."/>
            <person name="Quesada-Ocampo L."/>
            <person name="Vaillancourt B."/>
            <person name="Sakai H."/>
            <person name="Lee S.S."/>
            <person name="Kim J."/>
            <person name="Numa H."/>
            <person name="Itoh T."/>
            <person name="Buell C.R."/>
            <person name="Matsumoto T."/>
        </authorList>
    </citation>
    <scope>NUCLEOTIDE SEQUENCE [LARGE SCALE GENOMIC DNA]</scope>
    <source>
        <strain evidence="2">cv. Nipponbare</strain>
    </source>
</reference>
<evidence type="ECO:0000313" key="1">
    <source>
        <dbReference type="EMBL" id="BAS87982.1"/>
    </source>
</evidence>
<dbReference type="AlphaFoldDB" id="A0A0P0W7F7"/>
<dbReference type="SMR" id="A0A0P0W7F7"/>
<organism evidence="1 2">
    <name type="scientific">Oryza sativa subsp. japonica</name>
    <name type="common">Rice</name>
    <dbReference type="NCBI Taxonomy" id="39947"/>
    <lineage>
        <taxon>Eukaryota</taxon>
        <taxon>Viridiplantae</taxon>
        <taxon>Streptophyta</taxon>
        <taxon>Embryophyta</taxon>
        <taxon>Tracheophyta</taxon>
        <taxon>Spermatophyta</taxon>
        <taxon>Magnoliopsida</taxon>
        <taxon>Liliopsida</taxon>
        <taxon>Poales</taxon>
        <taxon>Poaceae</taxon>
        <taxon>BOP clade</taxon>
        <taxon>Oryzoideae</taxon>
        <taxon>Oryzeae</taxon>
        <taxon>Oryzinae</taxon>
        <taxon>Oryza</taxon>
        <taxon>Oryza sativa</taxon>
    </lineage>
</organism>
<sequence>MKEIAPKRFRLDFAVSREQTYIAGEKMIHPHQFLTDVSWTSGGDVKMESSTAQLIYGSVDHWRLHDGGVAVVERWTSNIKVEEQRDMPLGSMAIAWWMIDGSCLDKQCRGEWCLLIIKSYNGIRHMGAHRTNFSSKGVIMICLVVRGAEGSWVKALEGALHPVWSEGGLPFLSFLAPPANFVGKGSLCYNVSER</sequence>
<dbReference type="InParanoid" id="A0A0P0W7F7"/>
<name>A0A0P0W7F7_ORYSJ</name>
<dbReference type="PaxDb" id="39947-A0A0P0W7F7"/>
<reference evidence="1 2" key="2">
    <citation type="journal article" date="2013" name="Plant Cell Physiol.">
        <title>Rice Annotation Project Database (RAP-DB): an integrative and interactive database for rice genomics.</title>
        <authorList>
            <person name="Sakai H."/>
            <person name="Lee S.S."/>
            <person name="Tanaka T."/>
            <person name="Numa H."/>
            <person name="Kim J."/>
            <person name="Kawahara Y."/>
            <person name="Wakimoto H."/>
            <person name="Yang C.C."/>
            <person name="Iwamoto M."/>
            <person name="Abe T."/>
            <person name="Yamada Y."/>
            <person name="Muto A."/>
            <person name="Inokuchi H."/>
            <person name="Ikemura T."/>
            <person name="Matsumoto T."/>
            <person name="Sasaki T."/>
            <person name="Itoh T."/>
        </authorList>
    </citation>
    <scope>NUCLEOTIDE SEQUENCE [LARGE SCALE GENOMIC DNA]</scope>
    <source>
        <strain evidence="2">cv. Nipponbare</strain>
    </source>
</reference>
<dbReference type="EMBL" id="AP014960">
    <property type="protein sequence ID" value="BAS87982.1"/>
    <property type="molecule type" value="Genomic_DNA"/>
</dbReference>
<accession>A0A0P0W7F7</accession>